<protein>
    <submittedName>
        <fullName evidence="1">Uncharacterized protein</fullName>
    </submittedName>
</protein>
<dbReference type="KEGG" id="vg:16574986"/>
<accession>S5VML7</accession>
<evidence type="ECO:0000313" key="2">
    <source>
        <dbReference type="Proteomes" id="UP000015545"/>
    </source>
</evidence>
<gene>
    <name evidence="1" type="ORF">PaBG_00301</name>
</gene>
<dbReference type="Proteomes" id="UP000015545">
    <property type="component" value="Segment"/>
</dbReference>
<sequence>MNDVALIIADTKKFREGMLVRCNECDGGFNIWRGKVASRLSAKEFGDHALVVPSAAEIAEKLKTKATFGVMWDSTSARFRVVGFRFGEATRISVPVFEDRKVIRTRLVTTTRHISIDASTFDLALYKLFAACVKGDLYGYYDKGKVERLYWDAELEQFATEVTKLKIKEK</sequence>
<dbReference type="RefSeq" id="YP_008433631.1">
    <property type="nucleotide sequence ID" value="NC_022096.1"/>
</dbReference>
<keyword evidence="2" id="KW-1185">Reference proteome</keyword>
<proteinExistence type="predicted"/>
<reference evidence="1 2" key="1">
    <citation type="journal article" date="2014" name="Genome Announc.">
        <title>Complete Genome Sequence of the Novel Giant Pseudomonas Phage PaBG.</title>
        <authorList>
            <person name="Sykilinda N.N."/>
            <person name="Bondar A.A."/>
            <person name="Gorshkova A.S."/>
            <person name="Kurochkina L.P."/>
            <person name="Kulikov E.E."/>
            <person name="Shneider M.M."/>
            <person name="Kadykov V.A."/>
            <person name="Solovjeva N.V."/>
            <person name="Kabilov M.R."/>
            <person name="Mesyanzhinov V.V."/>
            <person name="Vlassov V.V."/>
            <person name="Drukker V.V."/>
            <person name="Miroshnikov K.A."/>
        </authorList>
    </citation>
    <scope>NUCLEOTIDE SEQUENCE [LARGE SCALE GENOMIC DNA]</scope>
</reference>
<name>S5VML7_9CAUD</name>
<dbReference type="EMBL" id="KF147891">
    <property type="protein sequence ID" value="AGS82184.1"/>
    <property type="molecule type" value="Genomic_DNA"/>
</dbReference>
<evidence type="ECO:0000313" key="1">
    <source>
        <dbReference type="EMBL" id="AGS82184.1"/>
    </source>
</evidence>
<organism evidence="1 2">
    <name type="scientific">Pseudomonas phage PaBG</name>
    <dbReference type="NCBI Taxonomy" id="1335230"/>
    <lineage>
        <taxon>Viruses</taxon>
        <taxon>Duplodnaviria</taxon>
        <taxon>Heunggongvirae</taxon>
        <taxon>Uroviricota</taxon>
        <taxon>Caudoviricetes</taxon>
        <taxon>Baikalvirus</taxon>
        <taxon>Baikalvirus PaBG</taxon>
    </lineage>
</organism>